<dbReference type="RefSeq" id="WP_286290092.1">
    <property type="nucleotide sequence ID" value="NZ_JASXSZ010000006.1"/>
</dbReference>
<dbReference type="Gene3D" id="3.30.70.2390">
    <property type="match status" value="1"/>
</dbReference>
<accession>A0ABT7N307</accession>
<evidence type="ECO:0000313" key="4">
    <source>
        <dbReference type="EMBL" id="MDL9981096.1"/>
    </source>
</evidence>
<organism evidence="4 5">
    <name type="scientific">Microbacterium candidum</name>
    <dbReference type="NCBI Taxonomy" id="3041922"/>
    <lineage>
        <taxon>Bacteria</taxon>
        <taxon>Bacillati</taxon>
        <taxon>Actinomycetota</taxon>
        <taxon>Actinomycetes</taxon>
        <taxon>Micrococcales</taxon>
        <taxon>Microbacteriaceae</taxon>
        <taxon>Microbacterium</taxon>
    </lineage>
</organism>
<evidence type="ECO:0000256" key="1">
    <source>
        <dbReference type="SAM" id="MobiDB-lite"/>
    </source>
</evidence>
<evidence type="ECO:0000259" key="3">
    <source>
        <dbReference type="Pfam" id="PF13399"/>
    </source>
</evidence>
<proteinExistence type="predicted"/>
<feature type="domain" description="LytR/CpsA/Psr regulator C-terminal" evidence="3">
    <location>
        <begin position="86"/>
        <end position="179"/>
    </location>
</feature>
<dbReference type="Proteomes" id="UP001235064">
    <property type="component" value="Unassembled WGS sequence"/>
</dbReference>
<comment type="caution">
    <text evidence="4">The sequence shown here is derived from an EMBL/GenBank/DDBJ whole genome shotgun (WGS) entry which is preliminary data.</text>
</comment>
<dbReference type="EMBL" id="JASXSZ010000006">
    <property type="protein sequence ID" value="MDL9981096.1"/>
    <property type="molecule type" value="Genomic_DNA"/>
</dbReference>
<evidence type="ECO:0000313" key="5">
    <source>
        <dbReference type="Proteomes" id="UP001235064"/>
    </source>
</evidence>
<feature type="transmembrane region" description="Helical" evidence="2">
    <location>
        <begin position="34"/>
        <end position="58"/>
    </location>
</feature>
<feature type="region of interest" description="Disordered" evidence="1">
    <location>
        <begin position="1"/>
        <end position="25"/>
    </location>
</feature>
<keyword evidence="2" id="KW-1133">Transmembrane helix</keyword>
<dbReference type="InterPro" id="IPR027381">
    <property type="entry name" value="LytR/CpsA/Psr_C"/>
</dbReference>
<gene>
    <name evidence="4" type="ORF">QSV35_17320</name>
</gene>
<protein>
    <submittedName>
        <fullName evidence="4">LytR C-terminal domain-containing protein</fullName>
    </submittedName>
</protein>
<name>A0ABT7N307_9MICO</name>
<keyword evidence="2" id="KW-0472">Membrane</keyword>
<evidence type="ECO:0000256" key="2">
    <source>
        <dbReference type="SAM" id="Phobius"/>
    </source>
</evidence>
<keyword evidence="2" id="KW-0812">Transmembrane</keyword>
<sequence length="190" mass="19154">MPNPSHPRDRFDSLPEDSGRVGAHRAENPHMSGWLVFTWAAVATVVLVGIGIFGTLVASGKITLGPSPSATVAAAPSVTPVIDTSYNVLVLNATGQAGLAASVKAKVEAAGWKADNVQAGDAGTTGFAKTTVYYALPADEGAAQGLANAIGGAEVAQSDAYQPTANPDAKQLTIVVGMDRANGGSATPKK</sequence>
<dbReference type="Pfam" id="PF13399">
    <property type="entry name" value="LytR_C"/>
    <property type="match status" value="1"/>
</dbReference>
<keyword evidence="5" id="KW-1185">Reference proteome</keyword>
<reference evidence="4 5" key="1">
    <citation type="submission" date="2023-06" db="EMBL/GenBank/DDBJ databases">
        <title>Microbacterium sp. nov., isolated from a waste landfill.</title>
        <authorList>
            <person name="Wen W."/>
        </authorList>
    </citation>
    <scope>NUCLEOTIDE SEQUENCE [LARGE SCALE GENOMIC DNA]</scope>
    <source>
        <strain evidence="4 5">ASV49</strain>
    </source>
</reference>